<protein>
    <recommendedName>
        <fullName evidence="3">DUF192 domain-containing protein</fullName>
    </recommendedName>
</protein>
<dbReference type="InterPro" id="IPR038695">
    <property type="entry name" value="Saro_0823-like_sf"/>
</dbReference>
<dbReference type="eggNOG" id="arCOG03115">
    <property type="taxonomic scope" value="Archaea"/>
</dbReference>
<dbReference type="EMBL" id="CP003098">
    <property type="protein sequence ID" value="AET32990.1"/>
    <property type="molecule type" value="Genomic_DNA"/>
</dbReference>
<dbReference type="AlphaFoldDB" id="G7VFI4"/>
<dbReference type="GeneID" id="11596068"/>
<proteinExistence type="predicted"/>
<dbReference type="BioCyc" id="PSP1104324:GJSN-1543-MONOMER"/>
<dbReference type="PANTHER" id="PTHR37953:SF1">
    <property type="entry name" value="UPF0127 PROTEIN MJ1496"/>
    <property type="match status" value="1"/>
</dbReference>
<name>G7VFI4_9CREN</name>
<sequence length="135" mass="15175">MALLITLYTLLSFISPFASYTSVTIDGRPAVVYVADNVVKWSIGYMNVSTYDPRGVGAVGMVFLFPTNSTYCFWMKNTKIPLKIVWVRGTSPTTWSYGRPLDATPVCGFGDKVLELRPDFPTPMRVEIGEQRRLH</sequence>
<evidence type="ECO:0000313" key="2">
    <source>
        <dbReference type="Proteomes" id="UP000005867"/>
    </source>
</evidence>
<dbReference type="InterPro" id="IPR003795">
    <property type="entry name" value="DUF192"/>
</dbReference>
<dbReference type="OrthoDB" id="6763at2157"/>
<dbReference type="Proteomes" id="UP000005867">
    <property type="component" value="Chromosome"/>
</dbReference>
<reference evidence="1 2" key="1">
    <citation type="journal article" date="2012" name="J. Bacteriol.">
        <title>Complete genome sequence of strain 1860, a crenarchaeon of the genus pyrobaculum able to grow with various electron acceptors.</title>
        <authorList>
            <person name="Mardanov A.V."/>
            <person name="Gumerov V.M."/>
            <person name="Slobodkina G.B."/>
            <person name="Beletsky A.V."/>
            <person name="Bonch-Osmolovskaya E.A."/>
            <person name="Ravin N.V."/>
            <person name="Skryabin K.G."/>
        </authorList>
    </citation>
    <scope>NUCLEOTIDE SEQUENCE [LARGE SCALE GENOMIC DNA]</scope>
    <source>
        <strain evidence="1 2">1860</strain>
    </source>
</reference>
<dbReference type="KEGG" id="pyr:P186_1571"/>
<dbReference type="STRING" id="1104324.P186_1571"/>
<evidence type="ECO:0000313" key="1">
    <source>
        <dbReference type="EMBL" id="AET32990.1"/>
    </source>
</evidence>
<organism evidence="1 2">
    <name type="scientific">Pyrobaculum ferrireducens</name>
    <dbReference type="NCBI Taxonomy" id="1104324"/>
    <lineage>
        <taxon>Archaea</taxon>
        <taxon>Thermoproteota</taxon>
        <taxon>Thermoprotei</taxon>
        <taxon>Thermoproteales</taxon>
        <taxon>Thermoproteaceae</taxon>
        <taxon>Pyrobaculum</taxon>
    </lineage>
</organism>
<accession>G7VFI4</accession>
<dbReference type="RefSeq" id="WP_014288816.1">
    <property type="nucleotide sequence ID" value="NC_016645.1"/>
</dbReference>
<dbReference type="HOGENOM" id="CLU_1870818_0_0_2"/>
<dbReference type="PANTHER" id="PTHR37953">
    <property type="entry name" value="UPF0127 PROTEIN MJ1496"/>
    <property type="match status" value="1"/>
</dbReference>
<evidence type="ECO:0008006" key="3">
    <source>
        <dbReference type="Google" id="ProtNLM"/>
    </source>
</evidence>
<dbReference type="Gene3D" id="2.60.120.1140">
    <property type="entry name" value="Protein of unknown function DUF192"/>
    <property type="match status" value="1"/>
</dbReference>
<dbReference type="Pfam" id="PF02643">
    <property type="entry name" value="DUF192"/>
    <property type="match status" value="1"/>
</dbReference>
<gene>
    <name evidence="1" type="ORF">P186_1571</name>
</gene>
<keyword evidence="2" id="KW-1185">Reference proteome</keyword>